<proteinExistence type="inferred from homology"/>
<name>A0ABU5LJ74_9GAMM</name>
<evidence type="ECO:0000256" key="2">
    <source>
        <dbReference type="ARBA" id="ARBA00022679"/>
    </source>
</evidence>
<evidence type="ECO:0000313" key="6">
    <source>
        <dbReference type="Proteomes" id="UP001288620"/>
    </source>
</evidence>
<evidence type="ECO:0000256" key="4">
    <source>
        <dbReference type="ARBA" id="ARBA00023315"/>
    </source>
</evidence>
<dbReference type="PANTHER" id="PTHR42811">
    <property type="entry name" value="SERINE ACETYLTRANSFERASE"/>
    <property type="match status" value="1"/>
</dbReference>
<dbReference type="InterPro" id="IPR011004">
    <property type="entry name" value="Trimer_LpxA-like_sf"/>
</dbReference>
<dbReference type="InterPro" id="IPR018357">
    <property type="entry name" value="Hexapep_transf_CS"/>
</dbReference>
<dbReference type="PROSITE" id="PS00101">
    <property type="entry name" value="HEXAPEP_TRANSFERASES"/>
    <property type="match status" value="1"/>
</dbReference>
<comment type="caution">
    <text evidence="5">The sequence shown here is derived from an EMBL/GenBank/DDBJ whole genome shotgun (WGS) entry which is preliminary data.</text>
</comment>
<dbReference type="Pfam" id="PF00132">
    <property type="entry name" value="Hexapep"/>
    <property type="match status" value="1"/>
</dbReference>
<accession>A0ABU5LJ74</accession>
<organism evidence="5 6">
    <name type="scientific">Pantoea eucrina</name>
    <dbReference type="NCBI Taxonomy" id="472693"/>
    <lineage>
        <taxon>Bacteria</taxon>
        <taxon>Pseudomonadati</taxon>
        <taxon>Pseudomonadota</taxon>
        <taxon>Gammaproteobacteria</taxon>
        <taxon>Enterobacterales</taxon>
        <taxon>Erwiniaceae</taxon>
        <taxon>Pantoea</taxon>
    </lineage>
</organism>
<dbReference type="EMBL" id="JAOBTT010000002">
    <property type="protein sequence ID" value="MDZ7279984.1"/>
    <property type="molecule type" value="Genomic_DNA"/>
</dbReference>
<evidence type="ECO:0000256" key="1">
    <source>
        <dbReference type="ARBA" id="ARBA00007274"/>
    </source>
</evidence>
<dbReference type="InterPro" id="IPR045304">
    <property type="entry name" value="LbH_SAT"/>
</dbReference>
<dbReference type="SUPFAM" id="SSF51161">
    <property type="entry name" value="Trimeric LpxA-like enzymes"/>
    <property type="match status" value="1"/>
</dbReference>
<comment type="similarity">
    <text evidence="1">Belongs to the transferase hexapeptide repeat family.</text>
</comment>
<evidence type="ECO:0000256" key="3">
    <source>
        <dbReference type="ARBA" id="ARBA00022737"/>
    </source>
</evidence>
<keyword evidence="4" id="KW-0012">Acyltransferase</keyword>
<reference evidence="6" key="1">
    <citation type="submission" date="2023-07" db="EMBL/GenBank/DDBJ databases">
        <title>Structural and functional analysis of rice phyllospheric bacteria for their antimicrobial properties and defense elicitation against blast disease.</title>
        <authorList>
            <person name="Sahu K.P."/>
            <person name="Asharani P."/>
            <person name="Kumar M."/>
            <person name="Reddy B."/>
            <person name="Kumar A."/>
        </authorList>
    </citation>
    <scope>NUCLEOTIDE SEQUENCE [LARGE SCALE GENOMIC DNA]</scope>
    <source>
        <strain evidence="6">OsEp_Plm_30P10</strain>
    </source>
</reference>
<protein>
    <submittedName>
        <fullName evidence="5">Serine acetyltransferase</fullName>
    </submittedName>
</protein>
<dbReference type="InterPro" id="IPR001451">
    <property type="entry name" value="Hexapep"/>
</dbReference>
<dbReference type="RefSeq" id="WP_322543881.1">
    <property type="nucleotide sequence ID" value="NZ_JAOBTT010000002.1"/>
</dbReference>
<keyword evidence="3" id="KW-0677">Repeat</keyword>
<dbReference type="CDD" id="cd03354">
    <property type="entry name" value="LbH_SAT"/>
    <property type="match status" value="1"/>
</dbReference>
<gene>
    <name evidence="5" type="ORF">N4G40_17170</name>
</gene>
<sequence length="197" mass="22601">MTEQTATHALNEVNTNVDAYEHFKECLRIEVLNRDGKKKFSWFKVFHRVTFGYKKNFYFWWRLANYMYTKPSPRLRKWARRINNKLLLKYGTEISLEAFIGPGMKVNHYVGIVVRAESVIGKNIKLRQNTTIGRKDSADTSGKIFIGDNVDIGAHTCIIGDIVIGDNVTIGAMSFVNKDIPANSVVYSEKPMFVRSK</sequence>
<keyword evidence="2" id="KW-0808">Transferase</keyword>
<dbReference type="Proteomes" id="UP001288620">
    <property type="component" value="Unassembled WGS sequence"/>
</dbReference>
<dbReference type="Gene3D" id="2.160.10.10">
    <property type="entry name" value="Hexapeptide repeat proteins"/>
    <property type="match status" value="1"/>
</dbReference>
<evidence type="ECO:0000313" key="5">
    <source>
        <dbReference type="EMBL" id="MDZ7279984.1"/>
    </source>
</evidence>
<keyword evidence="6" id="KW-1185">Reference proteome</keyword>